<feature type="non-terminal residue" evidence="3">
    <location>
        <position position="1"/>
    </location>
</feature>
<sequence>SKAKPSSDQESGKRRGGQRTHQCSAPVVNRTFKSVAEKECAAVVKEVRIVPVIRDLAEELVAVGRVDDAEGKVLIDTGAQVSLIKRGAANAPMKKPDMVIRGI</sequence>
<protein>
    <recommendedName>
        <fullName evidence="2">Peptidase A2 domain-containing protein</fullName>
    </recommendedName>
</protein>
<dbReference type="EMBL" id="GEBQ01016136">
    <property type="protein sequence ID" value="JAT23841.1"/>
    <property type="molecule type" value="Transcribed_RNA"/>
</dbReference>
<evidence type="ECO:0000313" key="3">
    <source>
        <dbReference type="EMBL" id="JAT23841.1"/>
    </source>
</evidence>
<dbReference type="AlphaFoldDB" id="A0A1B6LJG2"/>
<organism evidence="3">
    <name type="scientific">Graphocephala atropunctata</name>
    <dbReference type="NCBI Taxonomy" id="36148"/>
    <lineage>
        <taxon>Eukaryota</taxon>
        <taxon>Metazoa</taxon>
        <taxon>Ecdysozoa</taxon>
        <taxon>Arthropoda</taxon>
        <taxon>Hexapoda</taxon>
        <taxon>Insecta</taxon>
        <taxon>Pterygota</taxon>
        <taxon>Neoptera</taxon>
        <taxon>Paraneoptera</taxon>
        <taxon>Hemiptera</taxon>
        <taxon>Auchenorrhyncha</taxon>
        <taxon>Membracoidea</taxon>
        <taxon>Cicadellidae</taxon>
        <taxon>Cicadellinae</taxon>
        <taxon>Cicadellini</taxon>
        <taxon>Graphocephala</taxon>
    </lineage>
</organism>
<reference evidence="3" key="1">
    <citation type="submission" date="2015-11" db="EMBL/GenBank/DDBJ databases">
        <title>De novo transcriptome assembly of four potential Pierce s Disease insect vectors from Arizona vineyards.</title>
        <authorList>
            <person name="Tassone E.E."/>
        </authorList>
    </citation>
    <scope>NUCLEOTIDE SEQUENCE</scope>
</reference>
<feature type="compositionally biased region" description="Basic and acidic residues" evidence="1">
    <location>
        <begin position="1"/>
        <end position="13"/>
    </location>
</feature>
<dbReference type="InterPro" id="IPR001995">
    <property type="entry name" value="Peptidase_A2_cat"/>
</dbReference>
<dbReference type="PROSITE" id="PS50175">
    <property type="entry name" value="ASP_PROT_RETROV"/>
    <property type="match status" value="1"/>
</dbReference>
<gene>
    <name evidence="3" type="ORF">g.53162</name>
</gene>
<proteinExistence type="predicted"/>
<feature type="domain" description="Peptidase A2" evidence="2">
    <location>
        <begin position="71"/>
        <end position="103"/>
    </location>
</feature>
<feature type="region of interest" description="Disordered" evidence="1">
    <location>
        <begin position="1"/>
        <end position="23"/>
    </location>
</feature>
<dbReference type="PROSITE" id="PS00141">
    <property type="entry name" value="ASP_PROTEASE"/>
    <property type="match status" value="1"/>
</dbReference>
<dbReference type="GO" id="GO:0006508">
    <property type="term" value="P:proteolysis"/>
    <property type="evidence" value="ECO:0007669"/>
    <property type="project" value="InterPro"/>
</dbReference>
<evidence type="ECO:0000259" key="2">
    <source>
        <dbReference type="PROSITE" id="PS50175"/>
    </source>
</evidence>
<name>A0A1B6LJG2_9HEMI</name>
<dbReference type="GO" id="GO:0004190">
    <property type="term" value="F:aspartic-type endopeptidase activity"/>
    <property type="evidence" value="ECO:0007669"/>
    <property type="project" value="InterPro"/>
</dbReference>
<dbReference type="InterPro" id="IPR001969">
    <property type="entry name" value="Aspartic_peptidase_AS"/>
</dbReference>
<evidence type="ECO:0000256" key="1">
    <source>
        <dbReference type="SAM" id="MobiDB-lite"/>
    </source>
</evidence>
<feature type="non-terminal residue" evidence="3">
    <location>
        <position position="103"/>
    </location>
</feature>
<accession>A0A1B6LJG2</accession>